<dbReference type="Gene3D" id="3.40.30.10">
    <property type="entry name" value="Glutaredoxin"/>
    <property type="match status" value="1"/>
</dbReference>
<feature type="domain" description="Glutaredoxin" evidence="3">
    <location>
        <begin position="136"/>
        <end position="205"/>
    </location>
</feature>
<dbReference type="GO" id="GO:0034599">
    <property type="term" value="P:cellular response to oxidative stress"/>
    <property type="evidence" value="ECO:0007669"/>
    <property type="project" value="TreeGrafter"/>
</dbReference>
<dbReference type="PROSITE" id="PS51354">
    <property type="entry name" value="GLUTAREDOXIN_2"/>
    <property type="match status" value="1"/>
</dbReference>
<protein>
    <recommendedName>
        <fullName evidence="3">Glutaredoxin domain-containing protein</fullName>
    </recommendedName>
</protein>
<comment type="caution">
    <text evidence="4">The sequence shown here is derived from an EMBL/GenBank/DDBJ whole genome shotgun (WGS) entry which is preliminary data.</text>
</comment>
<keyword evidence="5" id="KW-1185">Reference proteome</keyword>
<evidence type="ECO:0000313" key="4">
    <source>
        <dbReference type="EMBL" id="CAI5446662.1"/>
    </source>
</evidence>
<name>A0A9P1N0P9_9PELO</name>
<dbReference type="PANTHER" id="PTHR45694">
    <property type="entry name" value="GLUTAREDOXIN 2"/>
    <property type="match status" value="1"/>
</dbReference>
<sequence>MPQIWGILENYGWIIVFSSLSLYLIYQKWIAGLVESRRSAKLLEERKKFDDEVGRKEKDNVRAARLRQQEKHDKLEEEERIRRELKRKEELERILSEKSVLETVVGSFERKKPEENKEEPQSAEEILEALISSKPIIIFTKSFCPFSRKIRQLIATYRLAPELYDFIDLDDEEGNLPAEDIQNLFATRFGALKSVPKMWVNGEFVGGYEEILEYSKAHATFL</sequence>
<dbReference type="OrthoDB" id="418495at2759"/>
<evidence type="ECO:0000313" key="5">
    <source>
        <dbReference type="Proteomes" id="UP001152747"/>
    </source>
</evidence>
<evidence type="ECO:0000256" key="1">
    <source>
        <dbReference type="SAM" id="Coils"/>
    </source>
</evidence>
<feature type="transmembrane region" description="Helical" evidence="2">
    <location>
        <begin position="12"/>
        <end position="31"/>
    </location>
</feature>
<dbReference type="SUPFAM" id="SSF52833">
    <property type="entry name" value="Thioredoxin-like"/>
    <property type="match status" value="1"/>
</dbReference>
<dbReference type="InterPro" id="IPR036249">
    <property type="entry name" value="Thioredoxin-like_sf"/>
</dbReference>
<keyword evidence="2" id="KW-1133">Transmembrane helix</keyword>
<organism evidence="4 5">
    <name type="scientific">Caenorhabditis angaria</name>
    <dbReference type="NCBI Taxonomy" id="860376"/>
    <lineage>
        <taxon>Eukaryota</taxon>
        <taxon>Metazoa</taxon>
        <taxon>Ecdysozoa</taxon>
        <taxon>Nematoda</taxon>
        <taxon>Chromadorea</taxon>
        <taxon>Rhabditida</taxon>
        <taxon>Rhabditina</taxon>
        <taxon>Rhabditomorpha</taxon>
        <taxon>Rhabditoidea</taxon>
        <taxon>Rhabditidae</taxon>
        <taxon>Peloderinae</taxon>
        <taxon>Caenorhabditis</taxon>
    </lineage>
</organism>
<evidence type="ECO:0000256" key="2">
    <source>
        <dbReference type="SAM" id="Phobius"/>
    </source>
</evidence>
<dbReference type="PANTHER" id="PTHR45694:SF18">
    <property type="entry name" value="GLUTAREDOXIN-1-RELATED"/>
    <property type="match status" value="1"/>
</dbReference>
<proteinExistence type="predicted"/>
<dbReference type="GO" id="GO:0005789">
    <property type="term" value="C:endoplasmic reticulum membrane"/>
    <property type="evidence" value="ECO:0007669"/>
    <property type="project" value="InterPro"/>
</dbReference>
<keyword evidence="2" id="KW-0812">Transmembrane</keyword>
<dbReference type="InterPro" id="IPR002109">
    <property type="entry name" value="Glutaredoxin"/>
</dbReference>
<keyword evidence="2" id="KW-0472">Membrane</keyword>
<dbReference type="EMBL" id="CANHGI010000003">
    <property type="protein sequence ID" value="CAI5446662.1"/>
    <property type="molecule type" value="Genomic_DNA"/>
</dbReference>
<dbReference type="InterPro" id="IPR009703">
    <property type="entry name" value="Selenoprotein_S"/>
</dbReference>
<feature type="coiled-coil region" evidence="1">
    <location>
        <begin position="58"/>
        <end position="94"/>
    </location>
</feature>
<dbReference type="CDD" id="cd02066">
    <property type="entry name" value="GRX_family"/>
    <property type="match status" value="1"/>
</dbReference>
<accession>A0A9P1N0P9</accession>
<dbReference type="Pfam" id="PF06936">
    <property type="entry name" value="Selenoprotein_S"/>
    <property type="match status" value="1"/>
</dbReference>
<dbReference type="GO" id="GO:0015038">
    <property type="term" value="F:glutathione disulfide oxidoreductase activity"/>
    <property type="evidence" value="ECO:0007669"/>
    <property type="project" value="TreeGrafter"/>
</dbReference>
<evidence type="ECO:0000259" key="3">
    <source>
        <dbReference type="Pfam" id="PF00462"/>
    </source>
</evidence>
<dbReference type="AlphaFoldDB" id="A0A9P1N0P9"/>
<dbReference type="Pfam" id="PF00462">
    <property type="entry name" value="Glutaredoxin"/>
    <property type="match status" value="1"/>
</dbReference>
<dbReference type="GO" id="GO:0006886">
    <property type="term" value="P:intracellular protein transport"/>
    <property type="evidence" value="ECO:0007669"/>
    <property type="project" value="InterPro"/>
</dbReference>
<dbReference type="Proteomes" id="UP001152747">
    <property type="component" value="Unassembled WGS sequence"/>
</dbReference>
<keyword evidence="1" id="KW-0175">Coiled coil</keyword>
<reference evidence="4" key="1">
    <citation type="submission" date="2022-11" db="EMBL/GenBank/DDBJ databases">
        <authorList>
            <person name="Kikuchi T."/>
        </authorList>
    </citation>
    <scope>NUCLEOTIDE SEQUENCE</scope>
    <source>
        <strain evidence="4">PS1010</strain>
    </source>
</reference>
<gene>
    <name evidence="4" type="ORF">CAMP_LOCUS9299</name>
</gene>